<proteinExistence type="predicted"/>
<dbReference type="EMBL" id="JAGRRH010000018">
    <property type="protein sequence ID" value="KAG7350694.1"/>
    <property type="molecule type" value="Genomic_DNA"/>
</dbReference>
<dbReference type="OrthoDB" id="55205at2759"/>
<evidence type="ECO:0000256" key="1">
    <source>
        <dbReference type="SAM" id="Coils"/>
    </source>
</evidence>
<name>A0A9K3KWJ4_9STRA</name>
<dbReference type="Proteomes" id="UP000693970">
    <property type="component" value="Unassembled WGS sequence"/>
</dbReference>
<feature type="region of interest" description="Disordered" evidence="2">
    <location>
        <begin position="1"/>
        <end position="60"/>
    </location>
</feature>
<reference evidence="3" key="2">
    <citation type="submission" date="2021-04" db="EMBL/GenBank/DDBJ databases">
        <authorList>
            <person name="Podell S."/>
        </authorList>
    </citation>
    <scope>NUCLEOTIDE SEQUENCE</scope>
    <source>
        <strain evidence="3">Hildebrandi</strain>
    </source>
</reference>
<comment type="caution">
    <text evidence="3">The sequence shown here is derived from an EMBL/GenBank/DDBJ whole genome shotgun (WGS) entry which is preliminary data.</text>
</comment>
<feature type="coiled-coil region" evidence="1">
    <location>
        <begin position="422"/>
        <end position="449"/>
    </location>
</feature>
<evidence type="ECO:0000313" key="4">
    <source>
        <dbReference type="Proteomes" id="UP000693970"/>
    </source>
</evidence>
<accession>A0A9K3KWJ4</accession>
<evidence type="ECO:0000256" key="2">
    <source>
        <dbReference type="SAM" id="MobiDB-lite"/>
    </source>
</evidence>
<protein>
    <submittedName>
        <fullName evidence="3">Uncharacterized protein</fullName>
    </submittedName>
</protein>
<gene>
    <name evidence="3" type="ORF">IV203_010054</name>
</gene>
<keyword evidence="4" id="KW-1185">Reference proteome</keyword>
<organism evidence="3 4">
    <name type="scientific">Nitzschia inconspicua</name>
    <dbReference type="NCBI Taxonomy" id="303405"/>
    <lineage>
        <taxon>Eukaryota</taxon>
        <taxon>Sar</taxon>
        <taxon>Stramenopiles</taxon>
        <taxon>Ochrophyta</taxon>
        <taxon>Bacillariophyta</taxon>
        <taxon>Bacillariophyceae</taxon>
        <taxon>Bacillariophycidae</taxon>
        <taxon>Bacillariales</taxon>
        <taxon>Bacillariaceae</taxon>
        <taxon>Nitzschia</taxon>
    </lineage>
</organism>
<evidence type="ECO:0000313" key="3">
    <source>
        <dbReference type="EMBL" id="KAG7350694.1"/>
    </source>
</evidence>
<sequence>MASPANEMPGKSKKAGLDETPSAVLGSASMNVASPDVSLPSMAETSYASSPEAEVRLPSTRRTLFRMEDEMEQGYAKIKSLAESTRVRPSPSKLSPIKYETVLMGENASGISEAASIAPSTTSSETTAIPSWNLSQKEIEEREIDAGLQRFVLSPSSSPAQSPCTIASWKHRYHTLRGNFISSRISKEPGPVFEEARPFYAQKENAGDNHDDGFQKADGDENERKTLPVMLEEPPEPATSCATALNLTPTQLAEMFLAFGLNTREKEKSSGQCDTACGNTATTASPYPDHSKNNHADDRECHVTPARNSKGEESALPTTSRICYLERENNAFKKIVEQDAHTILNLQRVLETHKQLCSLKEIEIVERQTELQLSEDRVVRLKKERADYMEREIELLETIKILKNEVDEMTMKATNHYMETELEAKNSLIESLQTRIADLELILKEKETVAFNLQTEVDYLKSQRKEEAESTAVYDEGYVGKDEEEEILPHRTSHNHQSCMSTKVLQRLEALEKANKEREDILLAALNRTNNEMELIRQHRSPGIEMCDTLVNISEDPQEIEAMAMNGKAAVQTKNDASTYGCCCGPFP</sequence>
<dbReference type="AlphaFoldDB" id="A0A9K3KWJ4"/>
<reference evidence="3" key="1">
    <citation type="journal article" date="2021" name="Sci. Rep.">
        <title>Diploid genomic architecture of Nitzschia inconspicua, an elite biomass production diatom.</title>
        <authorList>
            <person name="Oliver A."/>
            <person name="Podell S."/>
            <person name="Pinowska A."/>
            <person name="Traller J.C."/>
            <person name="Smith S.R."/>
            <person name="McClure R."/>
            <person name="Beliaev A."/>
            <person name="Bohutskyi P."/>
            <person name="Hill E.A."/>
            <person name="Rabines A."/>
            <person name="Zheng H."/>
            <person name="Allen L.Z."/>
            <person name="Kuo A."/>
            <person name="Grigoriev I.V."/>
            <person name="Allen A.E."/>
            <person name="Hazlebeck D."/>
            <person name="Allen E.E."/>
        </authorList>
    </citation>
    <scope>NUCLEOTIDE SEQUENCE</scope>
    <source>
        <strain evidence="3">Hildebrandi</strain>
    </source>
</reference>
<keyword evidence="1" id="KW-0175">Coiled coil</keyword>